<accession>A0AAW9F638</accession>
<protein>
    <recommendedName>
        <fullName evidence="5">Abortive infection protein-like C-terminal domain-containing protein</fullName>
    </recommendedName>
</protein>
<evidence type="ECO:0000259" key="2">
    <source>
        <dbReference type="Pfam" id="PF22809"/>
    </source>
</evidence>
<gene>
    <name evidence="3" type="ORF">SJS77_15995</name>
</gene>
<dbReference type="Pfam" id="PF18863">
    <property type="entry name" value="AbiJ_NTD4"/>
    <property type="match status" value="1"/>
</dbReference>
<comment type="caution">
    <text evidence="3">The sequence shown here is derived from an EMBL/GenBank/DDBJ whole genome shotgun (WGS) entry which is preliminary data.</text>
</comment>
<name>A0AAW9F638_AERCA</name>
<dbReference type="InterPro" id="IPR054280">
    <property type="entry name" value="DUF7014"/>
</dbReference>
<dbReference type="NCBIfam" id="NF046078">
    <property type="entry name" value="STM4504_CBY0614"/>
    <property type="match status" value="1"/>
</dbReference>
<sequence>MAVYEIYSKRQKRLRGEFNDVYQYEDIPSKLRVQVCKIYNSFFNYNSSLQMNRICEAIYEILTTEYGEDYLDYDGRDFDTYCNRSEKSQILISYAKRCAETDHFLDVLELIFTFTQDYQERGYFSGLDLPNTIEEINIRFRENAVGYQLDPDNLTIIRVDSQFVHSEVVKPTLTLLSSDSAYAGALDEFMLAHEHYRHQKFKDAILNCGKSFESMLKAIHEKRGWAYDKHKDTANKLILSCVEKGLFPSFQQDQLMQVGKILECGVPTIRNKTAGHGQGHEVIEVPEHLVSYMIHLTATNLLFLAKSDEAHV</sequence>
<dbReference type="RefSeq" id="WP_200163574.1">
    <property type="nucleotide sequence ID" value="NZ_CP066813.1"/>
</dbReference>
<dbReference type="AlphaFoldDB" id="A0AAW9F638"/>
<evidence type="ECO:0000259" key="1">
    <source>
        <dbReference type="Pfam" id="PF18863"/>
    </source>
</evidence>
<dbReference type="Proteomes" id="UP001277183">
    <property type="component" value="Unassembled WGS sequence"/>
</dbReference>
<organism evidence="3 4">
    <name type="scientific">Aeromonas caviae</name>
    <name type="common">Aeromonas punctata</name>
    <dbReference type="NCBI Taxonomy" id="648"/>
    <lineage>
        <taxon>Bacteria</taxon>
        <taxon>Pseudomonadati</taxon>
        <taxon>Pseudomonadota</taxon>
        <taxon>Gammaproteobacteria</taxon>
        <taxon>Aeromonadales</taxon>
        <taxon>Aeromonadaceae</taxon>
        <taxon>Aeromonas</taxon>
    </lineage>
</organism>
<dbReference type="EMBL" id="JAWZVU010000102">
    <property type="protein sequence ID" value="MDX7721950.1"/>
    <property type="molecule type" value="Genomic_DNA"/>
</dbReference>
<evidence type="ECO:0008006" key="5">
    <source>
        <dbReference type="Google" id="ProtNLM"/>
    </source>
</evidence>
<evidence type="ECO:0000313" key="4">
    <source>
        <dbReference type="Proteomes" id="UP001277183"/>
    </source>
</evidence>
<evidence type="ECO:0000313" key="3">
    <source>
        <dbReference type="EMBL" id="MDX7721950.1"/>
    </source>
</evidence>
<dbReference type="Pfam" id="PF22809">
    <property type="entry name" value="DUF7014"/>
    <property type="match status" value="1"/>
</dbReference>
<dbReference type="InterPro" id="IPR049503">
    <property type="entry name" value="AbiJ_NTD4"/>
</dbReference>
<feature type="domain" description="HEPN AbiJ-N-terminal" evidence="1">
    <location>
        <begin position="5"/>
        <end position="172"/>
    </location>
</feature>
<reference evidence="3" key="1">
    <citation type="submission" date="2023-11" db="EMBL/GenBank/DDBJ databases">
        <title>WGS of Aeromonas in Northern Israel.</title>
        <authorList>
            <person name="Hershko Y."/>
        </authorList>
    </citation>
    <scope>NUCLEOTIDE SEQUENCE</scope>
    <source>
        <strain evidence="3">77416</strain>
    </source>
</reference>
<proteinExistence type="predicted"/>
<feature type="domain" description="DUF7014" evidence="2">
    <location>
        <begin position="175"/>
        <end position="310"/>
    </location>
</feature>